<feature type="region of interest" description="Disordered" evidence="1">
    <location>
        <begin position="309"/>
        <end position="329"/>
    </location>
</feature>
<protein>
    <recommendedName>
        <fullName evidence="3">Class II aldolase/adducin N-terminal domain-containing protein</fullName>
    </recommendedName>
</protein>
<name>A0A0F7RRX6_9BASI</name>
<evidence type="ECO:0000313" key="4">
    <source>
        <dbReference type="EMBL" id="CDR98966.1"/>
    </source>
</evidence>
<dbReference type="GO" id="GO:0005856">
    <property type="term" value="C:cytoskeleton"/>
    <property type="evidence" value="ECO:0007669"/>
    <property type="project" value="TreeGrafter"/>
</dbReference>
<feature type="compositionally biased region" description="Gly residues" evidence="1">
    <location>
        <begin position="319"/>
        <end position="329"/>
    </location>
</feature>
<reference evidence="6" key="2">
    <citation type="submission" date="2014-06" db="EMBL/GenBank/DDBJ databases">
        <authorList>
            <person name="Berkman P.J."/>
        </authorList>
    </citation>
    <scope>NUCLEOTIDE SEQUENCE [LARGE SCALE GENOMIC DNA]</scope>
</reference>
<dbReference type="PANTHER" id="PTHR10672:SF39">
    <property type="entry name" value="CLASS II ALDOLASE_ADDUCIN N-TERMINAL DOMAIN-CONTAINING PROTEIN"/>
    <property type="match status" value="1"/>
</dbReference>
<dbReference type="GO" id="GO:0051015">
    <property type="term" value="F:actin filament binding"/>
    <property type="evidence" value="ECO:0007669"/>
    <property type="project" value="TreeGrafter"/>
</dbReference>
<dbReference type="PANTHER" id="PTHR10672">
    <property type="entry name" value="ADDUCIN"/>
    <property type="match status" value="1"/>
</dbReference>
<feature type="domain" description="Class II aldolase/adducin N-terminal" evidence="3">
    <location>
        <begin position="37"/>
        <end position="264"/>
    </location>
</feature>
<dbReference type="OrthoDB" id="2932980at2759"/>
<organism evidence="4 6">
    <name type="scientific">Sporisorium scitamineum</name>
    <dbReference type="NCBI Taxonomy" id="49012"/>
    <lineage>
        <taxon>Eukaryota</taxon>
        <taxon>Fungi</taxon>
        <taxon>Dikarya</taxon>
        <taxon>Basidiomycota</taxon>
        <taxon>Ustilaginomycotina</taxon>
        <taxon>Ustilaginomycetes</taxon>
        <taxon>Ustilaginales</taxon>
        <taxon>Ustilaginaceae</taxon>
        <taxon>Sporisorium</taxon>
    </lineage>
</organism>
<accession>A0A0F7RRX6</accession>
<evidence type="ECO:0000256" key="1">
    <source>
        <dbReference type="SAM" id="MobiDB-lite"/>
    </source>
</evidence>
<dbReference type="SUPFAM" id="SSF53639">
    <property type="entry name" value="AraD/HMP-PK domain-like"/>
    <property type="match status" value="1"/>
</dbReference>
<evidence type="ECO:0000259" key="3">
    <source>
        <dbReference type="SMART" id="SM01007"/>
    </source>
</evidence>
<gene>
    <name evidence="4" type="primary">SSCI10890.1</name>
    <name evidence="5" type="ORF">SPSC_00639</name>
</gene>
<dbReference type="EMBL" id="LK056654">
    <property type="protein sequence ID" value="CDU22009.1"/>
    <property type="molecule type" value="Genomic_DNA"/>
</dbReference>
<feature type="chain" id="PRO_5015038945" description="Class II aldolase/adducin N-terminal domain-containing protein" evidence="2">
    <location>
        <begin position="23"/>
        <end position="362"/>
    </location>
</feature>
<dbReference type="STRING" id="49012.A0A0F7RRX6"/>
<sequence length="362" mass="38368">MTHFSCFWSIVPLVAIATLVASQSGLPTLTPRQLAVNQLVNASRILAYQGIADDSPGHISIRDPLSPATTFLITAGTRTAAQITPADIAVVRINDSIVTSSALDGYPTPVRPTEIFIHSSLYQRFPNTTVNSVAYYRTEQLLPWTLFPARTVNTTSADATVSDVSSLYAATSGAAFMGPYPAPVFNAFDAEPNTTTISVDSVVKGFNLAQRFGPTGASVQTVNQSDGFRPLVLMRNDGATVAGVSVPEVVFRFVQAAKNARVQYHAASLLWSNGSTPLFLPEAATRTSDGYLPSWLWWMTQIEGGVRGDSSRSPELWQGSGGVKAGSGSGTKSVNGVAGKVAVSTLTVRVSVIMAVLHAMLL</sequence>
<dbReference type="InterPro" id="IPR036409">
    <property type="entry name" value="Aldolase_II/adducin_N_sf"/>
</dbReference>
<evidence type="ECO:0000313" key="5">
    <source>
        <dbReference type="EMBL" id="CDU22009.1"/>
    </source>
</evidence>
<reference evidence="5" key="3">
    <citation type="submission" date="2014-06" db="EMBL/GenBank/DDBJ databases">
        <authorList>
            <person name="Ju J."/>
            <person name="Zhang J."/>
        </authorList>
    </citation>
    <scope>NUCLEOTIDE SEQUENCE</scope>
    <source>
        <strain evidence="5">SscI8</strain>
    </source>
</reference>
<dbReference type="InterPro" id="IPR051017">
    <property type="entry name" value="Aldolase-II_Adducin_sf"/>
</dbReference>
<proteinExistence type="predicted"/>
<dbReference type="InterPro" id="IPR001303">
    <property type="entry name" value="Aldolase_II/adducin_N"/>
</dbReference>
<keyword evidence="6" id="KW-1185">Reference proteome</keyword>
<evidence type="ECO:0000256" key="2">
    <source>
        <dbReference type="SAM" id="SignalP"/>
    </source>
</evidence>
<dbReference type="EMBL" id="CCFA01000565">
    <property type="protein sequence ID" value="CDR98966.1"/>
    <property type="molecule type" value="Genomic_DNA"/>
</dbReference>
<dbReference type="AlphaFoldDB" id="A0A0F7RRX6"/>
<dbReference type="Pfam" id="PF00596">
    <property type="entry name" value="Aldolase_II"/>
    <property type="match status" value="1"/>
</dbReference>
<dbReference type="Gene3D" id="3.40.225.10">
    <property type="entry name" value="Class II aldolase/adducin N-terminal domain"/>
    <property type="match status" value="1"/>
</dbReference>
<feature type="signal peptide" evidence="2">
    <location>
        <begin position="1"/>
        <end position="22"/>
    </location>
</feature>
<reference evidence="4" key="1">
    <citation type="submission" date="2014-06" db="EMBL/GenBank/DDBJ databases">
        <authorList>
            <person name="Berkman J.Paul."/>
        </authorList>
    </citation>
    <scope>NUCLEOTIDE SEQUENCE [LARGE SCALE GENOMIC DNA]</scope>
</reference>
<dbReference type="Proteomes" id="UP000242770">
    <property type="component" value="Unassembled WGS sequence"/>
</dbReference>
<evidence type="ECO:0000313" key="6">
    <source>
        <dbReference type="Proteomes" id="UP000242770"/>
    </source>
</evidence>
<keyword evidence="2" id="KW-0732">Signal</keyword>
<dbReference type="SMART" id="SM01007">
    <property type="entry name" value="Aldolase_II"/>
    <property type="match status" value="1"/>
</dbReference>